<evidence type="ECO:0008006" key="4">
    <source>
        <dbReference type="Google" id="ProtNLM"/>
    </source>
</evidence>
<proteinExistence type="predicted"/>
<dbReference type="SUPFAM" id="SSF69349">
    <property type="entry name" value="Phage fibre proteins"/>
    <property type="match status" value="1"/>
</dbReference>
<dbReference type="EMBL" id="RCDA01000007">
    <property type="protein sequence ID" value="RLK46391.1"/>
    <property type="molecule type" value="Genomic_DNA"/>
</dbReference>
<sequence>RHSHLTVHGDRLAEVRGDAHLTVQGERRERTAGDQHLTVEGTLHLKAGQAWLSESGRELHLKAGQKAVLEAGAEITLQAGGSFIKLDPAGITLSGAAIRINSGGSPGSGSGQQMQAPELPGHVPPGAADGVAENGPDALLDAQPLSASRLRQWAARDTLLQPQCHRGQDDRCPLTDCPCPTGDDDPDHA</sequence>
<comment type="caution">
    <text evidence="2">The sequence shown here is derived from an EMBL/GenBank/DDBJ whole genome shotgun (WGS) entry which is preliminary data.</text>
</comment>
<organism evidence="2 3">
    <name type="scientific">Alkalispirillum mobile</name>
    <dbReference type="NCBI Taxonomy" id="85925"/>
    <lineage>
        <taxon>Bacteria</taxon>
        <taxon>Pseudomonadati</taxon>
        <taxon>Pseudomonadota</taxon>
        <taxon>Gammaproteobacteria</taxon>
        <taxon>Chromatiales</taxon>
        <taxon>Ectothiorhodospiraceae</taxon>
        <taxon>Alkalispirillum</taxon>
    </lineage>
</organism>
<accession>A0A498C1R6</accession>
<dbReference type="Proteomes" id="UP000275461">
    <property type="component" value="Unassembled WGS sequence"/>
</dbReference>
<feature type="region of interest" description="Disordered" evidence="1">
    <location>
        <begin position="164"/>
        <end position="189"/>
    </location>
</feature>
<feature type="non-terminal residue" evidence="2">
    <location>
        <position position="1"/>
    </location>
</feature>
<name>A0A498C1R6_9GAMM</name>
<evidence type="ECO:0000313" key="3">
    <source>
        <dbReference type="Proteomes" id="UP000275461"/>
    </source>
</evidence>
<feature type="region of interest" description="Disordered" evidence="1">
    <location>
        <begin position="102"/>
        <end position="138"/>
    </location>
</feature>
<protein>
    <recommendedName>
        <fullName evidence="4">Type VI secretion system secreted protein VgrG</fullName>
    </recommendedName>
</protein>
<evidence type="ECO:0000256" key="1">
    <source>
        <dbReference type="SAM" id="MobiDB-lite"/>
    </source>
</evidence>
<evidence type="ECO:0000313" key="2">
    <source>
        <dbReference type="EMBL" id="RLK46391.1"/>
    </source>
</evidence>
<gene>
    <name evidence="2" type="ORF">DFR31_2680</name>
</gene>
<reference evidence="2 3" key="1">
    <citation type="submission" date="2018-10" db="EMBL/GenBank/DDBJ databases">
        <title>Genomic Encyclopedia of Type Strains, Phase IV (KMG-IV): sequencing the most valuable type-strain genomes for metagenomic binning, comparative biology and taxonomic classification.</title>
        <authorList>
            <person name="Goeker M."/>
        </authorList>
    </citation>
    <scope>NUCLEOTIDE SEQUENCE [LARGE SCALE GENOMIC DNA]</scope>
    <source>
        <strain evidence="2 3">DSM 12769</strain>
    </source>
</reference>
<keyword evidence="3" id="KW-1185">Reference proteome</keyword>
<dbReference type="AlphaFoldDB" id="A0A498C1R6"/>